<proteinExistence type="predicted"/>
<dbReference type="InterPro" id="IPR013783">
    <property type="entry name" value="Ig-like_fold"/>
</dbReference>
<dbReference type="CDD" id="cd00096">
    <property type="entry name" value="Ig"/>
    <property type="match status" value="2"/>
</dbReference>
<feature type="non-terminal residue" evidence="4">
    <location>
        <position position="330"/>
    </location>
</feature>
<dbReference type="Gene3D" id="2.60.40.10">
    <property type="entry name" value="Immunoglobulins"/>
    <property type="match status" value="2"/>
</dbReference>
<evidence type="ECO:0000259" key="3">
    <source>
        <dbReference type="PROSITE" id="PS50835"/>
    </source>
</evidence>
<dbReference type="PANTHER" id="PTHR44170:SF6">
    <property type="entry name" value="CONTACTIN"/>
    <property type="match status" value="1"/>
</dbReference>
<evidence type="ECO:0000313" key="4">
    <source>
        <dbReference type="EMBL" id="OYQ51348.1"/>
    </source>
</evidence>
<keyword evidence="2" id="KW-1015">Disulfide bond</keyword>
<dbReference type="SUPFAM" id="SSF48726">
    <property type="entry name" value="Immunoglobulin"/>
    <property type="match status" value="2"/>
</dbReference>
<keyword evidence="1" id="KW-0677">Repeat</keyword>
<dbReference type="InterPro" id="IPR003599">
    <property type="entry name" value="Ig_sub"/>
</dbReference>
<keyword evidence="5" id="KW-1185">Reference proteome</keyword>
<dbReference type="RefSeq" id="WP_207758906.1">
    <property type="nucleotide sequence ID" value="NZ_NOXX01000039.1"/>
</dbReference>
<organism evidence="4 5">
    <name type="scientific">Flavobacterium aurantiibacter</name>
    <dbReference type="NCBI Taxonomy" id="2023067"/>
    <lineage>
        <taxon>Bacteria</taxon>
        <taxon>Pseudomonadati</taxon>
        <taxon>Bacteroidota</taxon>
        <taxon>Flavobacteriia</taxon>
        <taxon>Flavobacteriales</taxon>
        <taxon>Flavobacteriaceae</taxon>
        <taxon>Flavobacterium</taxon>
    </lineage>
</organism>
<accession>A0A256ACF0</accession>
<dbReference type="PANTHER" id="PTHR44170">
    <property type="entry name" value="PROTEIN SIDEKICK"/>
    <property type="match status" value="1"/>
</dbReference>
<dbReference type="AlphaFoldDB" id="A0A256ACF0"/>
<reference evidence="4 5" key="1">
    <citation type="submission" date="2017-07" db="EMBL/GenBank/DDBJ databases">
        <title>Flavobacterium cyanobacteriorum sp. nov., isolated from cyanobacterial aggregates in a eutrophic lake.</title>
        <authorList>
            <person name="Cai H."/>
        </authorList>
    </citation>
    <scope>NUCLEOTIDE SEQUENCE [LARGE SCALE GENOMIC DNA]</scope>
    <source>
        <strain evidence="4 5">TH167</strain>
    </source>
</reference>
<dbReference type="GO" id="GO:0016020">
    <property type="term" value="C:membrane"/>
    <property type="evidence" value="ECO:0007669"/>
    <property type="project" value="UniProtKB-SubCell"/>
</dbReference>
<gene>
    <name evidence="4" type="ORF">CHX27_00370</name>
</gene>
<dbReference type="Proteomes" id="UP000216035">
    <property type="component" value="Unassembled WGS sequence"/>
</dbReference>
<evidence type="ECO:0000256" key="2">
    <source>
        <dbReference type="ARBA" id="ARBA00023157"/>
    </source>
</evidence>
<sequence>TPPCTATITGQSAVVVVNPIPVVTQFIASNSNVCAGDPFNLLISGTPNATVTVFDGTSSTPVPLDAAGNAVVSITVGISAATTYTITGIASADTPSCAATTFPAPVTVNVIAPAAITTEPVGQSLCPGITSTSFTVASTGDSVSHQWFYNGSPLSNGGQFSGVDTTTLTISNPTTANAGNYFVRVSNSCGSIDSVLAALSVDQPIVIVAPFISSNTICEGDTQVWTVNATGPGLTYRWFKGTTPITDSATVTGSQTQTLTIANAQLSDAGTYRVEVNNNCNLPQFSTDVTLTVNALPQITTQPQAAASYCSGDSLTLNVVATGTNLTYQW</sequence>
<dbReference type="Pfam" id="PF07679">
    <property type="entry name" value="I-set"/>
    <property type="match status" value="2"/>
</dbReference>
<name>A0A256ACF0_9FLAO</name>
<evidence type="ECO:0000256" key="1">
    <source>
        <dbReference type="ARBA" id="ARBA00022737"/>
    </source>
</evidence>
<dbReference type="EMBL" id="NOXX01000039">
    <property type="protein sequence ID" value="OYQ51348.1"/>
    <property type="molecule type" value="Genomic_DNA"/>
</dbReference>
<dbReference type="PROSITE" id="PS50835">
    <property type="entry name" value="IG_LIKE"/>
    <property type="match status" value="1"/>
</dbReference>
<evidence type="ECO:0000313" key="5">
    <source>
        <dbReference type="Proteomes" id="UP000216035"/>
    </source>
</evidence>
<dbReference type="InterPro" id="IPR013098">
    <property type="entry name" value="Ig_I-set"/>
</dbReference>
<comment type="caution">
    <text evidence="4">The sequence shown here is derived from an EMBL/GenBank/DDBJ whole genome shotgun (WGS) entry which is preliminary data.</text>
</comment>
<dbReference type="GO" id="GO:0098609">
    <property type="term" value="P:cell-cell adhesion"/>
    <property type="evidence" value="ECO:0007669"/>
    <property type="project" value="TreeGrafter"/>
</dbReference>
<dbReference type="SMART" id="SM00409">
    <property type="entry name" value="IG"/>
    <property type="match status" value="2"/>
</dbReference>
<dbReference type="InterPro" id="IPR036179">
    <property type="entry name" value="Ig-like_dom_sf"/>
</dbReference>
<feature type="domain" description="Ig-like" evidence="3">
    <location>
        <begin position="204"/>
        <end position="292"/>
    </location>
</feature>
<dbReference type="InterPro" id="IPR007110">
    <property type="entry name" value="Ig-like_dom"/>
</dbReference>
<protein>
    <recommendedName>
        <fullName evidence="3">Ig-like domain-containing protein</fullName>
    </recommendedName>
</protein>
<feature type="non-terminal residue" evidence="4">
    <location>
        <position position="1"/>
    </location>
</feature>